<comment type="caution">
    <text evidence="9">The sequence shown here is derived from an EMBL/GenBank/DDBJ whole genome shotgun (WGS) entry which is preliminary data.</text>
</comment>
<dbReference type="InterPro" id="IPR009069">
    <property type="entry name" value="Cys_alpha_HP_mot_SF"/>
</dbReference>
<feature type="region of interest" description="Disordered" evidence="7">
    <location>
        <begin position="1"/>
        <end position="24"/>
    </location>
</feature>
<name>A0A1Y2G3P0_9BASI</name>
<reference evidence="9 10" key="1">
    <citation type="submission" date="2016-07" db="EMBL/GenBank/DDBJ databases">
        <title>Pervasive Adenine N6-methylation of Active Genes in Fungi.</title>
        <authorList>
            <consortium name="DOE Joint Genome Institute"/>
            <person name="Mondo S.J."/>
            <person name="Dannebaum R.O."/>
            <person name="Kuo R.C."/>
            <person name="Labutti K."/>
            <person name="Haridas S."/>
            <person name="Kuo A."/>
            <person name="Salamov A."/>
            <person name="Ahrendt S.R."/>
            <person name="Lipzen A."/>
            <person name="Sullivan W."/>
            <person name="Andreopoulos W.B."/>
            <person name="Clum A."/>
            <person name="Lindquist E."/>
            <person name="Daum C."/>
            <person name="Ramamoorthy G.K."/>
            <person name="Gryganskyi A."/>
            <person name="Culley D."/>
            <person name="Magnuson J.K."/>
            <person name="James T.Y."/>
            <person name="O'Malley M.A."/>
            <person name="Stajich J.E."/>
            <person name="Spatafora J.W."/>
            <person name="Visel A."/>
            <person name="Grigoriev I.V."/>
        </authorList>
    </citation>
    <scope>NUCLEOTIDE SEQUENCE [LARGE SCALE GENOMIC DNA]</scope>
    <source>
        <strain evidence="9 10">62-1032</strain>
    </source>
</reference>
<gene>
    <name evidence="9" type="ORF">BCR35DRAFT_298024</name>
</gene>
<dbReference type="InterPro" id="IPR051040">
    <property type="entry name" value="COX23"/>
</dbReference>
<proteinExistence type="inferred from homology"/>
<evidence type="ECO:0000256" key="4">
    <source>
        <dbReference type="ARBA" id="ARBA00023157"/>
    </source>
</evidence>
<dbReference type="PANTHER" id="PTHR46811:SF1">
    <property type="entry name" value="COILED-COIL-HELIX-COILED-COIL-HELIX DOMAIN-CONTAINING PROTEIN 7"/>
    <property type="match status" value="1"/>
</dbReference>
<comment type="subcellular location">
    <subcellularLocation>
        <location evidence="2">Mitochondrion intermembrane space</location>
    </subcellularLocation>
</comment>
<keyword evidence="4" id="KW-1015">Disulfide bond</keyword>
<evidence type="ECO:0000256" key="6">
    <source>
        <dbReference type="ARBA" id="ARBA00041104"/>
    </source>
</evidence>
<keyword evidence="10" id="KW-1185">Reference proteome</keyword>
<evidence type="ECO:0000313" key="10">
    <source>
        <dbReference type="Proteomes" id="UP000193467"/>
    </source>
</evidence>
<dbReference type="Gene3D" id="1.10.287.1130">
    <property type="entry name" value="CytochromE C oxidase copper chaperone"/>
    <property type="match status" value="1"/>
</dbReference>
<keyword evidence="3" id="KW-0496">Mitochondrion</keyword>
<evidence type="ECO:0000313" key="9">
    <source>
        <dbReference type="EMBL" id="ORY92566.1"/>
    </source>
</evidence>
<evidence type="ECO:0000256" key="1">
    <source>
        <dbReference type="ARBA" id="ARBA00003875"/>
    </source>
</evidence>
<evidence type="ECO:0000256" key="2">
    <source>
        <dbReference type="ARBA" id="ARBA00004569"/>
    </source>
</evidence>
<dbReference type="OrthoDB" id="9971592at2759"/>
<evidence type="ECO:0000256" key="3">
    <source>
        <dbReference type="ARBA" id="ARBA00023128"/>
    </source>
</evidence>
<dbReference type="GO" id="GO:0005758">
    <property type="term" value="C:mitochondrial intermembrane space"/>
    <property type="evidence" value="ECO:0007669"/>
    <property type="project" value="UniProtKB-SubCell"/>
</dbReference>
<dbReference type="PROSITE" id="PS51808">
    <property type="entry name" value="CHCH"/>
    <property type="match status" value="1"/>
</dbReference>
<dbReference type="GO" id="GO:0033108">
    <property type="term" value="P:mitochondrial respiratory chain complex assembly"/>
    <property type="evidence" value="ECO:0007669"/>
    <property type="project" value="TreeGrafter"/>
</dbReference>
<feature type="domain" description="CHCH" evidence="8">
    <location>
        <begin position="39"/>
        <end position="67"/>
    </location>
</feature>
<dbReference type="Pfam" id="PF06747">
    <property type="entry name" value="CHCH"/>
    <property type="match status" value="1"/>
</dbReference>
<dbReference type="EMBL" id="MCGR01000001">
    <property type="protein sequence ID" value="ORY92566.1"/>
    <property type="molecule type" value="Genomic_DNA"/>
</dbReference>
<evidence type="ECO:0000256" key="7">
    <source>
        <dbReference type="SAM" id="MobiDB-lite"/>
    </source>
</evidence>
<dbReference type="Proteomes" id="UP000193467">
    <property type="component" value="Unassembled WGS sequence"/>
</dbReference>
<comment type="function">
    <text evidence="1">Required for the assembly of cytochrome c oxidase.</text>
</comment>
<comment type="similarity">
    <text evidence="5">Belongs to the COX23 family.</text>
</comment>
<dbReference type="STRING" id="106004.A0A1Y2G3P0"/>
<sequence length="84" mass="9732">MPAEAPPKPTGQKPGSYNDSFRGRSAHTEFADPCELARQESMTCLDRNSYNKSKCVDFFQAYRDCKKVWLEQRREDRRQGKDVA</sequence>
<evidence type="ECO:0000256" key="5">
    <source>
        <dbReference type="ARBA" id="ARBA00038264"/>
    </source>
</evidence>
<dbReference type="PANTHER" id="PTHR46811">
    <property type="entry name" value="COILED-COIL-HELIX-COILED-COIL-HELIX DOMAIN-CONTAINING PROTEIN 7"/>
    <property type="match status" value="1"/>
</dbReference>
<evidence type="ECO:0000259" key="8">
    <source>
        <dbReference type="Pfam" id="PF06747"/>
    </source>
</evidence>
<accession>A0A1Y2G3P0</accession>
<dbReference type="InParanoid" id="A0A1Y2G3P0"/>
<dbReference type="SUPFAM" id="SSF47072">
    <property type="entry name" value="Cysteine alpha-hairpin motif"/>
    <property type="match status" value="1"/>
</dbReference>
<organism evidence="9 10">
    <name type="scientific">Leucosporidium creatinivorum</name>
    <dbReference type="NCBI Taxonomy" id="106004"/>
    <lineage>
        <taxon>Eukaryota</taxon>
        <taxon>Fungi</taxon>
        <taxon>Dikarya</taxon>
        <taxon>Basidiomycota</taxon>
        <taxon>Pucciniomycotina</taxon>
        <taxon>Microbotryomycetes</taxon>
        <taxon>Leucosporidiales</taxon>
        <taxon>Leucosporidium</taxon>
    </lineage>
</organism>
<dbReference type="AlphaFoldDB" id="A0A1Y2G3P0"/>
<protein>
    <recommendedName>
        <fullName evidence="6">Cytochrome c oxidase-assembly factor COX23, mitochondrial</fullName>
    </recommendedName>
</protein>
<dbReference type="InterPro" id="IPR010625">
    <property type="entry name" value="CHCH"/>
</dbReference>